<evidence type="ECO:0000313" key="2">
    <source>
        <dbReference type="EMBL" id="HGY10373.1"/>
    </source>
</evidence>
<accession>A0A7C4Z6Q7</accession>
<name>A0A7C4Z6Q7_9DEIN</name>
<feature type="chain" id="PRO_5027604926" description="Secreted protein" evidence="1">
    <location>
        <begin position="24"/>
        <end position="170"/>
    </location>
</feature>
<dbReference type="EMBL" id="DRPZ01000253">
    <property type="protein sequence ID" value="HGY10373.1"/>
    <property type="molecule type" value="Genomic_DNA"/>
</dbReference>
<proteinExistence type="predicted"/>
<gene>
    <name evidence="2" type="ORF">ENK37_10055</name>
</gene>
<organism evidence="2">
    <name type="scientific">Oceanithermus profundus</name>
    <dbReference type="NCBI Taxonomy" id="187137"/>
    <lineage>
        <taxon>Bacteria</taxon>
        <taxon>Thermotogati</taxon>
        <taxon>Deinococcota</taxon>
        <taxon>Deinococci</taxon>
        <taxon>Thermales</taxon>
        <taxon>Thermaceae</taxon>
        <taxon>Oceanithermus</taxon>
    </lineage>
</organism>
<feature type="non-terminal residue" evidence="2">
    <location>
        <position position="170"/>
    </location>
</feature>
<dbReference type="AlphaFoldDB" id="A0A7C4Z6Q7"/>
<dbReference type="Proteomes" id="UP000885759">
    <property type="component" value="Unassembled WGS sequence"/>
</dbReference>
<protein>
    <recommendedName>
        <fullName evidence="3">Secreted protein</fullName>
    </recommendedName>
</protein>
<sequence length="170" mass="17687">MIRMLRHALAAFLFVALASGALAAELGLVTWYEQTGGVKGALNNVGDRVSGVNICPAANTNANNVPGCDMANDPGYNDNGTPQDGSDDYYTGDLIVRTNDAFMAVTNYNVNGGSDEITITGTAPAGLVFDDLPGFCLLPQSSLSADGRTVSCYLGEKTPGTSQTLAFPVR</sequence>
<reference evidence="2" key="1">
    <citation type="journal article" date="2020" name="mSystems">
        <title>Genome- and Community-Level Interaction Insights into Carbon Utilization and Element Cycling Functions of Hydrothermarchaeota in Hydrothermal Sediment.</title>
        <authorList>
            <person name="Zhou Z."/>
            <person name="Liu Y."/>
            <person name="Xu W."/>
            <person name="Pan J."/>
            <person name="Luo Z.H."/>
            <person name="Li M."/>
        </authorList>
    </citation>
    <scope>NUCLEOTIDE SEQUENCE [LARGE SCALE GENOMIC DNA]</scope>
    <source>
        <strain evidence="2">HyVt-570</strain>
    </source>
</reference>
<comment type="caution">
    <text evidence="2">The sequence shown here is derived from an EMBL/GenBank/DDBJ whole genome shotgun (WGS) entry which is preliminary data.</text>
</comment>
<evidence type="ECO:0000256" key="1">
    <source>
        <dbReference type="SAM" id="SignalP"/>
    </source>
</evidence>
<evidence type="ECO:0008006" key="3">
    <source>
        <dbReference type="Google" id="ProtNLM"/>
    </source>
</evidence>
<feature type="signal peptide" evidence="1">
    <location>
        <begin position="1"/>
        <end position="23"/>
    </location>
</feature>
<keyword evidence="1" id="KW-0732">Signal</keyword>